<reference evidence="2 3" key="1">
    <citation type="journal article" date="2022" name="Nat. Ecol. Evol.">
        <title>A masculinizing supergene underlies an exaggerated male reproductive morph in a spider.</title>
        <authorList>
            <person name="Hendrickx F."/>
            <person name="De Corte Z."/>
            <person name="Sonet G."/>
            <person name="Van Belleghem S.M."/>
            <person name="Kostlbacher S."/>
            <person name="Vangestel C."/>
        </authorList>
    </citation>
    <scope>NUCLEOTIDE SEQUENCE [LARGE SCALE GENOMIC DNA]</scope>
    <source>
        <strain evidence="2">W744_W776</strain>
    </source>
</reference>
<feature type="region of interest" description="Disordered" evidence="1">
    <location>
        <begin position="270"/>
        <end position="295"/>
    </location>
</feature>
<evidence type="ECO:0000256" key="1">
    <source>
        <dbReference type="SAM" id="MobiDB-lite"/>
    </source>
</evidence>
<feature type="region of interest" description="Disordered" evidence="1">
    <location>
        <begin position="500"/>
        <end position="522"/>
    </location>
</feature>
<protein>
    <submittedName>
        <fullName evidence="2">Uncharacterized protein</fullName>
    </submittedName>
</protein>
<feature type="compositionally biased region" description="Polar residues" evidence="1">
    <location>
        <begin position="306"/>
        <end position="319"/>
    </location>
</feature>
<gene>
    <name evidence="2" type="ORF">JTE90_021747</name>
</gene>
<sequence>MLLIRSLTDTNDLEIFRLVLKMKWPVYLLLFAALWTSHRVTGEKAFQFQSHPIPRPLLLAPKWPRYYIIKSLAGPLKTNWYFPHQKHSDLHPFIPREHIHEIRSRDIYNGGPSIVPSNAKERFVEYHQSHFRLKGEGSHKRPSYSRNPKKLNQALLSHQLGSSETNNLSGKFELPGKEMFEDKTLHSKLNRFIHSDAKSNARIPKYYMANATQITNHSLNEGAFNQSNLPTVRQFGRRIKPLTTRQPNSAFVNDTTSKIPVATNVNNVAPIQNANDTRKLSSGNEIPSQSQNSKRLNKELGGTASFYPNSNAERQNDSLTSSYLNKVKNLRHYETKREINPLEQEVTFPRPTLTPVRLTIRHAADANNDTNLRIHDLNLKVHLHPTNVEDSRNSDSNETSHYFHLSLPGNLLSKNPNIHGNLFYAPTQHYYISPVQLTSSSNIPSHQSGPQKIHLLNPQIMYTNKPPSPITNHLGLLTSRIHYLQYPGPSRISSEQKVIETEESNQENSNKPHLSPVTDVPKFGQKTPKLLANYSQSFKTTYTEGRDHSTPRVTIQTLGPNSQVYHLGSGNYKPVINLLFSRNTVSNVKNNKEHENSTVPKGISNLYETAVNMTNEPYQTSPNQIIANGTLETNKPKMKSVFQIVKPTLLPIYLNKIKNDNPRVNVTNEASETLLNKTTDGLVDDQPNNKFVFQMIKPKPFPTFMHNMNFIPSIANGFYRLPVRLLLPVKQNTANKTKISIKETIQMNTNFNSPIFNSIIISIPISLNTTETNNKNPIPNANNKNPIPNANIENPIIPETNTEGHIAVTLNANPIPEANIENPIIPETNTEDLIAVTINANPIPEANIENPIIPETNTENHIAVTLNANPIPEAINEIRFLGANNEDPITEANIEKHIPEDDNEKIIPEDDTANPIPEANDEDSISKENNKDPILEALLRESTSIPVFEQIASGLSGELKIHENNILKLELANSEVISRDPMQIKILENVTNPIPVIFEKSSNESEMAVFNGSKIQKTTTEAFFYDPIPVETPESATIPIPLSLFNGRLISENLTNHTFESESNTTNPNSKESFKVEILGSIFTPTDLLLNNVPIKVMDGFDELKLHKLESNTGDIKQEQIFFNESIPVALEYISNAQHSTNNTQVSKQESTIPVVMEITEVFSGRIGNISVFNGENISNLFSLIDQTNVFLNRSSEKNGKDEKLELTANFPNFSLELNSPTNSTMEYDISSSSFLNLENSGINNDSSTQYTLIITQENGNIDFVIDDVLYLNDNLSLTDALNLENTPFLRNNTLNESNASTNNRNMPLQVNNATTTMDDTEPVTTTISVILTAMLNETSASKNKSQLVANNTLENTKVKINATSNEPPSYSFIKCLQNAKADTGKENVSLLVTQKIKGISGGLRSFGDSKNLTNYAQKHNVKRHASKSRTEIDPALRNRRETVKEAKVEFEETQPNVTDLRLKIIEEPVKEDQKNIILNTPSDVSALDIFPYRSTRETKKSRVKRKISNSTSETVPTATNLYNALLEILKNREMDFNKTKPSATILGFSTGFLIKPVEELSEKNQMKVKWFGPINVSGSDTKLVADTRNIKKYRVKQVSNSSSETAPTKTNLYEAVVEILKDGELNFEKPQQSTHFPMEIVHRPTKESRKKIRRMRRQSNISGFSTLSLEGTKETKEHSVIKRQVNKSPTVKIPSTTNQYEVLLELLKIGENYFKKVQDWPLMKIVEDLANGSHIKTKTCQPRGISCFDTISIGDTRETKKHIVERQLSNSSSETNFTTRNLLDAIAEVLKEDVTDFDEKRQSDTVFLMEIFDGLANEKKIKTKSLTPRDISVSDDLFLGDTVETINHSQKQQISNSTSETVPTATYLHDAILDERKEIDFVKARSSDTVLPMKVVDQTDV</sequence>
<dbReference type="Proteomes" id="UP000827092">
    <property type="component" value="Unassembled WGS sequence"/>
</dbReference>
<dbReference type="EMBL" id="JAFNEN010000458">
    <property type="protein sequence ID" value="KAG8182611.1"/>
    <property type="molecule type" value="Genomic_DNA"/>
</dbReference>
<keyword evidence="3" id="KW-1185">Reference proteome</keyword>
<accession>A0AAV6UH51</accession>
<evidence type="ECO:0000313" key="3">
    <source>
        <dbReference type="Proteomes" id="UP000827092"/>
    </source>
</evidence>
<evidence type="ECO:0000313" key="2">
    <source>
        <dbReference type="EMBL" id="KAG8182611.1"/>
    </source>
</evidence>
<proteinExistence type="predicted"/>
<feature type="region of interest" description="Disordered" evidence="1">
    <location>
        <begin position="300"/>
        <end position="319"/>
    </location>
</feature>
<comment type="caution">
    <text evidence="2">The sequence shown here is derived from an EMBL/GenBank/DDBJ whole genome shotgun (WGS) entry which is preliminary data.</text>
</comment>
<organism evidence="2 3">
    <name type="scientific">Oedothorax gibbosus</name>
    <dbReference type="NCBI Taxonomy" id="931172"/>
    <lineage>
        <taxon>Eukaryota</taxon>
        <taxon>Metazoa</taxon>
        <taxon>Ecdysozoa</taxon>
        <taxon>Arthropoda</taxon>
        <taxon>Chelicerata</taxon>
        <taxon>Arachnida</taxon>
        <taxon>Araneae</taxon>
        <taxon>Araneomorphae</taxon>
        <taxon>Entelegynae</taxon>
        <taxon>Araneoidea</taxon>
        <taxon>Linyphiidae</taxon>
        <taxon>Erigoninae</taxon>
        <taxon>Oedothorax</taxon>
    </lineage>
</organism>
<name>A0AAV6UH51_9ARAC</name>
<feature type="compositionally biased region" description="Polar residues" evidence="1">
    <location>
        <begin position="270"/>
        <end position="294"/>
    </location>
</feature>
<feature type="region of interest" description="Disordered" evidence="1">
    <location>
        <begin position="904"/>
        <end position="928"/>
    </location>
</feature>